<evidence type="ECO:0000256" key="7">
    <source>
        <dbReference type="SAM" id="SignalP"/>
    </source>
</evidence>
<keyword evidence="7" id="KW-0732">Signal</keyword>
<dbReference type="InterPro" id="IPR051178">
    <property type="entry name" value="TfdA_dioxygenase"/>
</dbReference>
<proteinExistence type="inferred from homology"/>
<dbReference type="InterPro" id="IPR006694">
    <property type="entry name" value="Fatty_acid_hydroxylase"/>
</dbReference>
<evidence type="ECO:0000259" key="9">
    <source>
        <dbReference type="Pfam" id="PF04116"/>
    </source>
</evidence>
<dbReference type="SUPFAM" id="SSF51197">
    <property type="entry name" value="Clavaminate synthase-like"/>
    <property type="match status" value="1"/>
</dbReference>
<dbReference type="Gene3D" id="3.60.130.10">
    <property type="entry name" value="Clavaminate synthase-like"/>
    <property type="match status" value="1"/>
</dbReference>
<evidence type="ECO:0000256" key="5">
    <source>
        <dbReference type="ARBA" id="ARBA00023004"/>
    </source>
</evidence>
<feature type="signal peptide" evidence="7">
    <location>
        <begin position="1"/>
        <end position="29"/>
    </location>
</feature>
<dbReference type="Pfam" id="PF04116">
    <property type="entry name" value="FA_hydroxylase"/>
    <property type="match status" value="1"/>
</dbReference>
<dbReference type="AlphaFoldDB" id="A0A812IXY8"/>
<sequence length="556" mass="63007">MPLMCHWWWAGTVALICLTLSIIMAGCEAVRAPPFLTFALCGMCASDMMWLGTNACFEALRTEIERWSIVPDPQRQHASTHQAAVQQIRAKLTGSFLDLCIFTSVWFVSNLSFDCEVGVLWSVVGFLLMLCLLDFGLWSWHSLLHLPSMYTYHKLHHSVRITQPWTNEVEHPVEALGNAAAKYGSVVLVSNCFQLNPMVVLAYFMFSTWYGVMVHSGYNLPPFDWIAGTPALRFITTPKHHQDHHLNGAKNLGAITSIWDTLFQKAMSTKTASPNNCKGRSSRMGKMWKKASLRNISDDQLKDLVKAVRAHGMIVIPNQSWNLDEQEAFAWRLGKLTATVVGQAPDYFEVHPRIVRLSNFRADGTWKGPNYQAAEVWHQDGDYMRMSQRHILTVLSADKIPKSGGGTGFVDLVAAAAALPSSLRAKAKSLSCFSSARRNAEYMKRDFTAEDAERFPDQRTPVLHRHPRDGRELLLMGSELSVFEDLEEQPDPETTQSLFQHVLSPEWMYFHQYMPGDVIIWDNLQTLHKAMPFVNDGCDVRLLWRAQAQVTEAFQW</sequence>
<dbReference type="GO" id="GO:0051213">
    <property type="term" value="F:dioxygenase activity"/>
    <property type="evidence" value="ECO:0007669"/>
    <property type="project" value="UniProtKB-KW"/>
</dbReference>
<keyword evidence="11" id="KW-1185">Reference proteome</keyword>
<evidence type="ECO:0000256" key="1">
    <source>
        <dbReference type="ARBA" id="ARBA00005896"/>
    </source>
</evidence>
<feature type="domain" description="Fatty acid hydroxylase" evidence="9">
    <location>
        <begin position="126"/>
        <end position="264"/>
    </location>
</feature>
<gene>
    <name evidence="10" type="primary">sdpA</name>
    <name evidence="10" type="ORF">SPIL2461_LOCUS1064</name>
</gene>
<comment type="caution">
    <text evidence="10">The sequence shown here is derived from an EMBL/GenBank/DDBJ whole genome shotgun (WGS) entry which is preliminary data.</text>
</comment>
<evidence type="ECO:0000256" key="2">
    <source>
        <dbReference type="ARBA" id="ARBA00022723"/>
    </source>
</evidence>
<keyword evidence="5" id="KW-0408">Iron</keyword>
<organism evidence="10 11">
    <name type="scientific">Symbiodinium pilosum</name>
    <name type="common">Dinoflagellate</name>
    <dbReference type="NCBI Taxonomy" id="2952"/>
    <lineage>
        <taxon>Eukaryota</taxon>
        <taxon>Sar</taxon>
        <taxon>Alveolata</taxon>
        <taxon>Dinophyceae</taxon>
        <taxon>Suessiales</taxon>
        <taxon>Symbiodiniaceae</taxon>
        <taxon>Symbiodinium</taxon>
    </lineage>
</organism>
<dbReference type="OrthoDB" id="409565at2759"/>
<dbReference type="GO" id="GO:0005506">
    <property type="term" value="F:iron ion binding"/>
    <property type="evidence" value="ECO:0007669"/>
    <property type="project" value="InterPro"/>
</dbReference>
<evidence type="ECO:0000313" key="11">
    <source>
        <dbReference type="Proteomes" id="UP000649617"/>
    </source>
</evidence>
<dbReference type="InterPro" id="IPR003819">
    <property type="entry name" value="TauD/TfdA-like"/>
</dbReference>
<dbReference type="GO" id="GO:0008610">
    <property type="term" value="P:lipid biosynthetic process"/>
    <property type="evidence" value="ECO:0007669"/>
    <property type="project" value="InterPro"/>
</dbReference>
<feature type="transmembrane region" description="Helical" evidence="6">
    <location>
        <begin position="35"/>
        <end position="57"/>
    </location>
</feature>
<keyword evidence="6" id="KW-0812">Transmembrane</keyword>
<accession>A0A812IXY8</accession>
<dbReference type="Pfam" id="PF02668">
    <property type="entry name" value="TauD"/>
    <property type="match status" value="1"/>
</dbReference>
<reference evidence="10" key="1">
    <citation type="submission" date="2021-02" db="EMBL/GenBank/DDBJ databases">
        <authorList>
            <person name="Dougan E. K."/>
            <person name="Rhodes N."/>
            <person name="Thang M."/>
            <person name="Chan C."/>
        </authorList>
    </citation>
    <scope>NUCLEOTIDE SEQUENCE</scope>
</reference>
<keyword evidence="6" id="KW-1133">Transmembrane helix</keyword>
<keyword evidence="4" id="KW-0560">Oxidoreductase</keyword>
<feature type="chain" id="PRO_5032306315" evidence="7">
    <location>
        <begin position="30"/>
        <end position="556"/>
    </location>
</feature>
<feature type="transmembrane region" description="Helical" evidence="6">
    <location>
        <begin position="119"/>
        <end position="140"/>
    </location>
</feature>
<evidence type="ECO:0000256" key="4">
    <source>
        <dbReference type="ARBA" id="ARBA00023002"/>
    </source>
</evidence>
<dbReference type="InterPro" id="IPR042098">
    <property type="entry name" value="TauD-like_sf"/>
</dbReference>
<evidence type="ECO:0000313" key="10">
    <source>
        <dbReference type="EMBL" id="CAE7180692.1"/>
    </source>
</evidence>
<keyword evidence="3" id="KW-0223">Dioxygenase</keyword>
<evidence type="ECO:0000259" key="8">
    <source>
        <dbReference type="Pfam" id="PF02668"/>
    </source>
</evidence>
<keyword evidence="2" id="KW-0479">Metal-binding</keyword>
<name>A0A812IXY8_SYMPI</name>
<dbReference type="PANTHER" id="PTHR43779">
    <property type="entry name" value="DIOXYGENASE RV0097-RELATED"/>
    <property type="match status" value="1"/>
</dbReference>
<dbReference type="EMBL" id="CAJNIZ010001008">
    <property type="protein sequence ID" value="CAE7180692.1"/>
    <property type="molecule type" value="Genomic_DNA"/>
</dbReference>
<dbReference type="Proteomes" id="UP000649617">
    <property type="component" value="Unassembled WGS sequence"/>
</dbReference>
<protein>
    <submittedName>
        <fullName evidence="10">SdpA protein</fullName>
    </submittedName>
</protein>
<evidence type="ECO:0000256" key="6">
    <source>
        <dbReference type="SAM" id="Phobius"/>
    </source>
</evidence>
<feature type="domain" description="TauD/TfdA-like" evidence="8">
    <location>
        <begin position="293"/>
        <end position="546"/>
    </location>
</feature>
<dbReference type="PANTHER" id="PTHR43779:SF3">
    <property type="entry name" value="(3R)-3-[(CARBOXYMETHYL)AMINO]FATTY ACID OXYGENASE_DECARBOXYLASE"/>
    <property type="match status" value="1"/>
</dbReference>
<evidence type="ECO:0000256" key="3">
    <source>
        <dbReference type="ARBA" id="ARBA00022964"/>
    </source>
</evidence>
<comment type="similarity">
    <text evidence="1">Belongs to the TfdA dioxygenase family.</text>
</comment>
<keyword evidence="6" id="KW-0472">Membrane</keyword>